<dbReference type="GO" id="GO:0016125">
    <property type="term" value="P:sterol metabolic process"/>
    <property type="evidence" value="ECO:0007669"/>
    <property type="project" value="TreeGrafter"/>
</dbReference>
<accession>A0AA88DA21</accession>
<evidence type="ECO:0000313" key="9">
    <source>
        <dbReference type="EMBL" id="GMN51563.1"/>
    </source>
</evidence>
<dbReference type="InterPro" id="IPR017972">
    <property type="entry name" value="Cyt_P450_CS"/>
</dbReference>
<keyword evidence="8" id="KW-0560">Oxidoreductase</keyword>
<dbReference type="GO" id="GO:0016705">
    <property type="term" value="F:oxidoreductase activity, acting on paired donors, with incorporation or reduction of molecular oxygen"/>
    <property type="evidence" value="ECO:0007669"/>
    <property type="project" value="InterPro"/>
</dbReference>
<evidence type="ECO:0000313" key="10">
    <source>
        <dbReference type="Proteomes" id="UP001187192"/>
    </source>
</evidence>
<keyword evidence="3" id="KW-0812">Transmembrane</keyword>
<dbReference type="PANTHER" id="PTHR24286">
    <property type="entry name" value="CYTOCHROME P450 26"/>
    <property type="match status" value="1"/>
</dbReference>
<keyword evidence="5" id="KW-0472">Membrane</keyword>
<evidence type="ECO:0000256" key="8">
    <source>
        <dbReference type="RuleBase" id="RU000461"/>
    </source>
</evidence>
<comment type="caution">
    <text evidence="9">The sequence shown here is derived from an EMBL/GenBank/DDBJ whole genome shotgun (WGS) entry which is preliminary data.</text>
</comment>
<evidence type="ECO:0000256" key="6">
    <source>
        <dbReference type="ARBA" id="ARBA00023004"/>
    </source>
</evidence>
<dbReference type="SUPFAM" id="SSF48264">
    <property type="entry name" value="Cytochrome P450"/>
    <property type="match status" value="1"/>
</dbReference>
<dbReference type="GO" id="GO:0005506">
    <property type="term" value="F:iron ion binding"/>
    <property type="evidence" value="ECO:0007669"/>
    <property type="project" value="InterPro"/>
</dbReference>
<dbReference type="Pfam" id="PF00067">
    <property type="entry name" value="p450"/>
    <property type="match status" value="1"/>
</dbReference>
<keyword evidence="6 7" id="KW-0408">Iron</keyword>
<dbReference type="PROSITE" id="PS00086">
    <property type="entry name" value="CYTOCHROME_P450"/>
    <property type="match status" value="1"/>
</dbReference>
<feature type="binding site" description="axial binding residue" evidence="7">
    <location>
        <position position="144"/>
    </location>
    <ligand>
        <name>heme</name>
        <dbReference type="ChEBI" id="CHEBI:30413"/>
    </ligand>
    <ligandPart>
        <name>Fe</name>
        <dbReference type="ChEBI" id="CHEBI:18248"/>
    </ligandPart>
</feature>
<name>A0AA88DA21_FICCA</name>
<evidence type="ECO:0000256" key="2">
    <source>
        <dbReference type="ARBA" id="ARBA00010617"/>
    </source>
</evidence>
<dbReference type="InterPro" id="IPR036396">
    <property type="entry name" value="Cyt_P450_sf"/>
</dbReference>
<keyword evidence="4 7" id="KW-0479">Metal-binding</keyword>
<keyword evidence="10" id="KW-1185">Reference proteome</keyword>
<keyword evidence="8" id="KW-0503">Monooxygenase</keyword>
<dbReference type="PANTHER" id="PTHR24286:SF217">
    <property type="entry name" value="OS07G0520300 PROTEIN"/>
    <property type="match status" value="1"/>
</dbReference>
<reference evidence="9" key="1">
    <citation type="submission" date="2023-07" db="EMBL/GenBank/DDBJ databases">
        <title>draft genome sequence of fig (Ficus carica).</title>
        <authorList>
            <person name="Takahashi T."/>
            <person name="Nishimura K."/>
        </authorList>
    </citation>
    <scope>NUCLEOTIDE SEQUENCE</scope>
</reference>
<dbReference type="EMBL" id="BTGU01000038">
    <property type="protein sequence ID" value="GMN51563.1"/>
    <property type="molecule type" value="Genomic_DNA"/>
</dbReference>
<comment type="cofactor">
    <cofactor evidence="7">
        <name>heme</name>
        <dbReference type="ChEBI" id="CHEBI:30413"/>
    </cofactor>
</comment>
<evidence type="ECO:0008006" key="11">
    <source>
        <dbReference type="Google" id="ProtNLM"/>
    </source>
</evidence>
<keyword evidence="5" id="KW-1133">Transmembrane helix</keyword>
<organism evidence="9 10">
    <name type="scientific">Ficus carica</name>
    <name type="common">Common fig</name>
    <dbReference type="NCBI Taxonomy" id="3494"/>
    <lineage>
        <taxon>Eukaryota</taxon>
        <taxon>Viridiplantae</taxon>
        <taxon>Streptophyta</taxon>
        <taxon>Embryophyta</taxon>
        <taxon>Tracheophyta</taxon>
        <taxon>Spermatophyta</taxon>
        <taxon>Magnoliopsida</taxon>
        <taxon>eudicotyledons</taxon>
        <taxon>Gunneridae</taxon>
        <taxon>Pentapetalae</taxon>
        <taxon>rosids</taxon>
        <taxon>fabids</taxon>
        <taxon>Rosales</taxon>
        <taxon>Moraceae</taxon>
        <taxon>Ficeae</taxon>
        <taxon>Ficus</taxon>
    </lineage>
</organism>
<dbReference type="Proteomes" id="UP001187192">
    <property type="component" value="Unassembled WGS sequence"/>
</dbReference>
<gene>
    <name evidence="9" type="ORF">TIFTF001_020719</name>
</gene>
<dbReference type="InterPro" id="IPR001128">
    <property type="entry name" value="Cyt_P450"/>
</dbReference>
<evidence type="ECO:0000256" key="4">
    <source>
        <dbReference type="ARBA" id="ARBA00022723"/>
    </source>
</evidence>
<dbReference type="GO" id="GO:0020037">
    <property type="term" value="F:heme binding"/>
    <property type="evidence" value="ECO:0007669"/>
    <property type="project" value="InterPro"/>
</dbReference>
<evidence type="ECO:0000256" key="5">
    <source>
        <dbReference type="ARBA" id="ARBA00022989"/>
    </source>
</evidence>
<evidence type="ECO:0000256" key="1">
    <source>
        <dbReference type="ARBA" id="ARBA00004167"/>
    </source>
</evidence>
<protein>
    <recommendedName>
        <fullName evidence="11">Cytochrome P450</fullName>
    </recommendedName>
</protein>
<evidence type="ECO:0000256" key="7">
    <source>
        <dbReference type="PIRSR" id="PIRSR602401-1"/>
    </source>
</evidence>
<comment type="subcellular location">
    <subcellularLocation>
        <location evidence="1">Membrane</location>
        <topology evidence="1">Single-pass membrane protein</topology>
    </subcellularLocation>
</comment>
<evidence type="ECO:0000256" key="3">
    <source>
        <dbReference type="ARBA" id="ARBA00022692"/>
    </source>
</evidence>
<dbReference type="InterPro" id="IPR002401">
    <property type="entry name" value="Cyt_P450_E_grp-I"/>
</dbReference>
<keyword evidence="7 8" id="KW-0349">Heme</keyword>
<comment type="similarity">
    <text evidence="2 8">Belongs to the cytochrome P450 family.</text>
</comment>
<dbReference type="AlphaFoldDB" id="A0AA88DA21"/>
<sequence>MTHMDNNIYPKPVVEPESESVTAGGIGYRRWLLSIGNPLAVGNQLVTHVAVTSWILTKEIARSKPSGEFLTWEDLANMKYTWRVAMATLRIVPPMSSIFWDSPMTQMDNNIYSQPAKFDPKRFENQASVPPYGFVAFGGGLRMCPGSEFARIETLVTIHYLVTRFAWKPCADNSFSQDPMPVPTQGFPVQIMRKKPP</sequence>
<dbReference type="Gene3D" id="1.10.630.10">
    <property type="entry name" value="Cytochrome P450"/>
    <property type="match status" value="1"/>
</dbReference>
<proteinExistence type="inferred from homology"/>
<dbReference type="PRINTS" id="PR00463">
    <property type="entry name" value="EP450I"/>
</dbReference>
<dbReference type="GO" id="GO:0004497">
    <property type="term" value="F:monooxygenase activity"/>
    <property type="evidence" value="ECO:0007669"/>
    <property type="project" value="UniProtKB-KW"/>
</dbReference>
<dbReference type="GO" id="GO:0016020">
    <property type="term" value="C:membrane"/>
    <property type="evidence" value="ECO:0007669"/>
    <property type="project" value="UniProtKB-SubCell"/>
</dbReference>